<evidence type="ECO:0000313" key="2">
    <source>
        <dbReference type="Proteomes" id="UP000289465"/>
    </source>
</evidence>
<name>A0A446CDE4_9BURK</name>
<accession>A0A446CDE4</accession>
<protein>
    <submittedName>
        <fullName evidence="1">Uncharacterized protein</fullName>
    </submittedName>
</protein>
<dbReference type="EMBL" id="UFQC01000008">
    <property type="protein sequence ID" value="SSW65884.1"/>
    <property type="molecule type" value="Genomic_DNA"/>
</dbReference>
<evidence type="ECO:0000313" key="1">
    <source>
        <dbReference type="EMBL" id="SSW65884.1"/>
    </source>
</evidence>
<gene>
    <name evidence="1" type="ORF">AVE30378_01818</name>
</gene>
<proteinExistence type="predicted"/>
<organism evidence="1 2">
    <name type="scientific">Achromobacter veterisilvae</name>
    <dbReference type="NCBI Taxonomy" id="2069367"/>
    <lineage>
        <taxon>Bacteria</taxon>
        <taxon>Pseudomonadati</taxon>
        <taxon>Pseudomonadota</taxon>
        <taxon>Betaproteobacteria</taxon>
        <taxon>Burkholderiales</taxon>
        <taxon>Alcaligenaceae</taxon>
        <taxon>Achromobacter</taxon>
    </lineage>
</organism>
<dbReference type="Proteomes" id="UP000289465">
    <property type="component" value="Unassembled WGS sequence"/>
</dbReference>
<sequence>MNARPLSLSFIGCCANGPTRRRPAALRAAGPLLAGALACAAGAWPESAAGGDLPASADGRAGPARASSGPASLAALRLPAGSRHELLGEGVWLHGAPAQVLVFDAPRSAPELIRFLSHQQPALADLNVLPGQAILSGQVGHEQWVVQMEGLGPRRTAGSISAVDTRAAAGQPGPPWLPAGGRLRLDIAVLDQGVKVSERIWQYDLPSERVAPRLEAGLRQDGWLRSPAGGEPQWWSRGAARLRISLVRLDAGSGLLASGWAP</sequence>
<dbReference type="AlphaFoldDB" id="A0A446CDE4"/>
<reference evidence="1 2" key="1">
    <citation type="submission" date="2018-07" db="EMBL/GenBank/DDBJ databases">
        <authorList>
            <person name="Peeters C."/>
        </authorList>
    </citation>
    <scope>NUCLEOTIDE SEQUENCE [LARGE SCALE GENOMIC DNA]</scope>
    <source>
        <strain evidence="1 2">LMG 30378</strain>
    </source>
</reference>